<feature type="transmembrane region" description="Helical" evidence="2">
    <location>
        <begin position="12"/>
        <end position="29"/>
    </location>
</feature>
<feature type="domain" description="Transcobalamin-like C-terminal" evidence="3">
    <location>
        <begin position="239"/>
        <end position="316"/>
    </location>
</feature>
<evidence type="ECO:0000313" key="5">
    <source>
        <dbReference type="Proteomes" id="UP000615234"/>
    </source>
</evidence>
<dbReference type="AlphaFoldDB" id="A0A8I0AJD8"/>
<keyword evidence="2" id="KW-0812">Transmembrane</keyword>
<sequence>MKFIKKNIKKIIGILAVVLILTVAFWYGGNAPGSRGFSGFGKQHAEFRNSTELAETETGQEKTGRSSMTESETTDGQDADSQDTDRTDETSEGVSTEDGQDPYDPDGQGSSGTTEVLTEQPTTEQTTETKESKTTEQPTTEEEPEITEQPTTEEEPGQNTTEAPTTERPAHQKPEKPATTEEPETTEQKQTEEQTYTCTISINCDNILKNWNMLDKSKQSCVPADGWILKEIEVEFKKGQTVFDVLKDITKKKSIQLEYSFTALYGSYYIEGIHNLYEFDCGELSGWEYCVNGKFPAFGCSKYVLKDGDKIEWKYTCDLGADVGNPYFE</sequence>
<feature type="compositionally biased region" description="Low complexity" evidence="1">
    <location>
        <begin position="105"/>
        <end position="126"/>
    </location>
</feature>
<dbReference type="InterPro" id="IPR027954">
    <property type="entry name" value="Transcobalamin-like_C"/>
</dbReference>
<name>A0A8I0AJD8_9FIRM</name>
<keyword evidence="2" id="KW-1133">Transmembrane helix</keyword>
<accession>A0A8I0AJD8</accession>
<evidence type="ECO:0000256" key="2">
    <source>
        <dbReference type="SAM" id="Phobius"/>
    </source>
</evidence>
<feature type="compositionally biased region" description="Acidic residues" evidence="1">
    <location>
        <begin position="72"/>
        <end position="82"/>
    </location>
</feature>
<feature type="compositionally biased region" description="Basic and acidic residues" evidence="1">
    <location>
        <begin position="168"/>
        <end position="179"/>
    </location>
</feature>
<feature type="compositionally biased region" description="Acidic residues" evidence="1">
    <location>
        <begin position="139"/>
        <end position="156"/>
    </location>
</feature>
<evidence type="ECO:0000256" key="1">
    <source>
        <dbReference type="SAM" id="MobiDB-lite"/>
    </source>
</evidence>
<feature type="region of interest" description="Disordered" evidence="1">
    <location>
        <begin position="48"/>
        <end position="193"/>
    </location>
</feature>
<dbReference type="Pfam" id="PF14478">
    <property type="entry name" value="DUF4430"/>
    <property type="match status" value="1"/>
</dbReference>
<dbReference type="Gene3D" id="2.170.130.30">
    <property type="match status" value="1"/>
</dbReference>
<dbReference type="Proteomes" id="UP000615234">
    <property type="component" value="Unassembled WGS sequence"/>
</dbReference>
<comment type="caution">
    <text evidence="4">The sequence shown here is derived from an EMBL/GenBank/DDBJ whole genome shotgun (WGS) entry which is preliminary data.</text>
</comment>
<gene>
    <name evidence="4" type="ORF">H8S09_00055</name>
</gene>
<protein>
    <submittedName>
        <fullName evidence="4">DUF4430 domain-containing protein</fullName>
    </submittedName>
</protein>
<proteinExistence type="predicted"/>
<dbReference type="EMBL" id="JACOOX010000001">
    <property type="protein sequence ID" value="MBC5661296.1"/>
    <property type="molecule type" value="Genomic_DNA"/>
</dbReference>
<evidence type="ECO:0000313" key="4">
    <source>
        <dbReference type="EMBL" id="MBC5661296.1"/>
    </source>
</evidence>
<evidence type="ECO:0000259" key="3">
    <source>
        <dbReference type="Pfam" id="PF14478"/>
    </source>
</evidence>
<keyword evidence="5" id="KW-1185">Reference proteome</keyword>
<dbReference type="RefSeq" id="WP_117808117.1">
    <property type="nucleotide sequence ID" value="NZ_JACOOX010000001.1"/>
</dbReference>
<keyword evidence="2" id="KW-0472">Membrane</keyword>
<organism evidence="4 5">
    <name type="scientific">Coprococcus hominis</name>
    <name type="common">ex Liu et al. 2022</name>
    <dbReference type="NCBI Taxonomy" id="2763039"/>
    <lineage>
        <taxon>Bacteria</taxon>
        <taxon>Bacillati</taxon>
        <taxon>Bacillota</taxon>
        <taxon>Clostridia</taxon>
        <taxon>Lachnospirales</taxon>
        <taxon>Lachnospiraceae</taxon>
        <taxon>Coprococcus</taxon>
    </lineage>
</organism>
<reference evidence="4 5" key="1">
    <citation type="submission" date="2020-08" db="EMBL/GenBank/DDBJ databases">
        <title>Genome public.</title>
        <authorList>
            <person name="Liu C."/>
            <person name="Sun Q."/>
        </authorList>
    </citation>
    <scope>NUCLEOTIDE SEQUENCE [LARGE SCALE GENOMIC DNA]</scope>
    <source>
        <strain evidence="4 5">NSJ-10</strain>
    </source>
</reference>